<evidence type="ECO:0000256" key="2">
    <source>
        <dbReference type="ARBA" id="ARBA00022527"/>
    </source>
</evidence>
<feature type="domain" description="Gnk2-homologous" evidence="18">
    <location>
        <begin position="142"/>
        <end position="249"/>
    </location>
</feature>
<evidence type="ECO:0000256" key="16">
    <source>
        <dbReference type="SAM" id="SignalP"/>
    </source>
</evidence>
<keyword evidence="7 14" id="KW-0547">Nucleotide-binding</keyword>
<dbReference type="PROSITE" id="PS51473">
    <property type="entry name" value="GNK2"/>
    <property type="match status" value="2"/>
</dbReference>
<dbReference type="Gene3D" id="1.10.510.10">
    <property type="entry name" value="Transferase(Phosphotransferase) domain 1"/>
    <property type="match status" value="1"/>
</dbReference>
<keyword evidence="8 19" id="KW-0418">Kinase</keyword>
<keyword evidence="11 15" id="KW-0472">Membrane</keyword>
<dbReference type="InterPro" id="IPR008271">
    <property type="entry name" value="Ser/Thr_kinase_AS"/>
</dbReference>
<dbReference type="Pfam" id="PF07714">
    <property type="entry name" value="PK_Tyr_Ser-Thr"/>
    <property type="match status" value="1"/>
</dbReference>
<sequence length="516" mass="58502">MRSFLLFLLLLTIFSLSIHSAPIQTAIRRSPTTYYNCTSNYTPSPNNSYRSNIKTLLDWLSSNSTSKDRFYNTTVSSKNTAGTVYGLFFCQRYTKINLCQECVIEAAKLMSTLCNVAKEAIVWHKICFLRYSNRYFFSTVETSPKISFMNDKDYEGQVGHFNNILWDMMNNLRTEAASASEKFAVQSINITVNQTLYGSAWCMPYLSTENCSWCLSDAIAEIPTSCCRGKTGGRVIYPSCSVRYELFPFFNTSTWEPLLLSPPPPHSPPSTTTAGKRKQQTLTIFEVVVPIVISLVLLSLGCYCFLRKKGRKNQEDILKQSCNEGVVGHDTTTLESLRYDLAKIEAATNKFSKENMIGKGGFGEVFKGVLPDGNEVAVKRLSRKSWQGIEEFKNEVSLIAKLQHKNLVKLLGYGLEGEEKFLIYEFMANKSLDKFIFDSEKRSQLDWKTCYGIIIGIARGLLYLHEESRLRIIHRDLKPNNVLLDRDMVAKISDFGMARIFCENQNAANTKRVVGT</sequence>
<dbReference type="InterPro" id="IPR002902">
    <property type="entry name" value="GNK2"/>
</dbReference>
<dbReference type="InterPro" id="IPR000719">
    <property type="entry name" value="Prot_kinase_dom"/>
</dbReference>
<protein>
    <submittedName>
        <fullName evidence="19">Putative receptor-like protein kinase</fullName>
    </submittedName>
</protein>
<dbReference type="FunFam" id="1.10.510.10:FF:001019">
    <property type="entry name" value="G-type lectin S-receptor-like serine/threonine-protein kinase B120"/>
    <property type="match status" value="1"/>
</dbReference>
<dbReference type="CDD" id="cd23509">
    <property type="entry name" value="Gnk2-like"/>
    <property type="match status" value="2"/>
</dbReference>
<dbReference type="FunFam" id="3.30.200.20:FF:000727">
    <property type="entry name" value="Cysteine-rich RLK (RECEPTOR-like protein kinase) 23"/>
    <property type="match status" value="1"/>
</dbReference>
<feature type="signal peptide" evidence="16">
    <location>
        <begin position="1"/>
        <end position="20"/>
    </location>
</feature>
<dbReference type="OrthoDB" id="2015071at2759"/>
<dbReference type="PROSITE" id="PS00108">
    <property type="entry name" value="PROTEIN_KINASE_ST"/>
    <property type="match status" value="1"/>
</dbReference>
<dbReference type="Pfam" id="PF01657">
    <property type="entry name" value="Stress-antifung"/>
    <property type="match status" value="2"/>
</dbReference>
<evidence type="ECO:0000256" key="7">
    <source>
        <dbReference type="ARBA" id="ARBA00022741"/>
    </source>
</evidence>
<keyword evidence="4 15" id="KW-0812">Transmembrane</keyword>
<dbReference type="GO" id="GO:0004674">
    <property type="term" value="F:protein serine/threonine kinase activity"/>
    <property type="evidence" value="ECO:0007669"/>
    <property type="project" value="UniProtKB-KW"/>
</dbReference>
<dbReference type="Gene3D" id="3.30.200.20">
    <property type="entry name" value="Phosphorylase Kinase, domain 1"/>
    <property type="match status" value="1"/>
</dbReference>
<dbReference type="SMART" id="SM00220">
    <property type="entry name" value="S_TKc"/>
    <property type="match status" value="1"/>
</dbReference>
<evidence type="ECO:0000256" key="6">
    <source>
        <dbReference type="ARBA" id="ARBA00022737"/>
    </source>
</evidence>
<dbReference type="InterPro" id="IPR017441">
    <property type="entry name" value="Protein_kinase_ATP_BS"/>
</dbReference>
<keyword evidence="9 14" id="KW-0067">ATP-binding</keyword>
<feature type="domain" description="Gnk2-homologous" evidence="18">
    <location>
        <begin position="31"/>
        <end position="136"/>
    </location>
</feature>
<organism evidence="19 20">
    <name type="scientific">Senna tora</name>
    <dbReference type="NCBI Taxonomy" id="362788"/>
    <lineage>
        <taxon>Eukaryota</taxon>
        <taxon>Viridiplantae</taxon>
        <taxon>Streptophyta</taxon>
        <taxon>Embryophyta</taxon>
        <taxon>Tracheophyta</taxon>
        <taxon>Spermatophyta</taxon>
        <taxon>Magnoliopsida</taxon>
        <taxon>eudicotyledons</taxon>
        <taxon>Gunneridae</taxon>
        <taxon>Pentapetalae</taxon>
        <taxon>rosids</taxon>
        <taxon>fabids</taxon>
        <taxon>Fabales</taxon>
        <taxon>Fabaceae</taxon>
        <taxon>Caesalpinioideae</taxon>
        <taxon>Cassia clade</taxon>
        <taxon>Senna</taxon>
    </lineage>
</organism>
<evidence type="ECO:0000256" key="8">
    <source>
        <dbReference type="ARBA" id="ARBA00022777"/>
    </source>
</evidence>
<dbReference type="GO" id="GO:0042742">
    <property type="term" value="P:defense response to bacterium"/>
    <property type="evidence" value="ECO:0007669"/>
    <property type="project" value="TreeGrafter"/>
</dbReference>
<evidence type="ECO:0000256" key="9">
    <source>
        <dbReference type="ARBA" id="ARBA00022840"/>
    </source>
</evidence>
<dbReference type="GO" id="GO:0005524">
    <property type="term" value="F:ATP binding"/>
    <property type="evidence" value="ECO:0007669"/>
    <property type="project" value="UniProtKB-UniRule"/>
</dbReference>
<keyword evidence="12 19" id="KW-0675">Receptor</keyword>
<comment type="subcellular location">
    <subcellularLocation>
        <location evidence="1">Membrane</location>
        <topology evidence="1">Single-pass membrane protein</topology>
    </subcellularLocation>
</comment>
<evidence type="ECO:0000256" key="11">
    <source>
        <dbReference type="ARBA" id="ARBA00023136"/>
    </source>
</evidence>
<keyword evidence="13" id="KW-0325">Glycoprotein</keyword>
<keyword evidence="2" id="KW-0723">Serine/threonine-protein kinase</keyword>
<feature type="binding site" evidence="14">
    <location>
        <position position="379"/>
    </location>
    <ligand>
        <name>ATP</name>
        <dbReference type="ChEBI" id="CHEBI:30616"/>
    </ligand>
</feature>
<evidence type="ECO:0000256" key="5">
    <source>
        <dbReference type="ARBA" id="ARBA00022729"/>
    </source>
</evidence>
<dbReference type="PROSITE" id="PS00107">
    <property type="entry name" value="PROTEIN_KINASE_ATP"/>
    <property type="match status" value="1"/>
</dbReference>
<keyword evidence="20" id="KW-1185">Reference proteome</keyword>
<evidence type="ECO:0000256" key="12">
    <source>
        <dbReference type="ARBA" id="ARBA00023170"/>
    </source>
</evidence>
<feature type="chain" id="PRO_5032802813" evidence="16">
    <location>
        <begin position="21"/>
        <end position="516"/>
    </location>
</feature>
<dbReference type="InterPro" id="IPR011009">
    <property type="entry name" value="Kinase-like_dom_sf"/>
</dbReference>
<evidence type="ECO:0000259" key="18">
    <source>
        <dbReference type="PROSITE" id="PS51473"/>
    </source>
</evidence>
<evidence type="ECO:0000256" key="10">
    <source>
        <dbReference type="ARBA" id="ARBA00022989"/>
    </source>
</evidence>
<comment type="caution">
    <text evidence="19">The sequence shown here is derived from an EMBL/GenBank/DDBJ whole genome shotgun (WGS) entry which is preliminary data.</text>
</comment>
<dbReference type="SUPFAM" id="SSF56112">
    <property type="entry name" value="Protein kinase-like (PK-like)"/>
    <property type="match status" value="1"/>
</dbReference>
<keyword evidence="6" id="KW-0677">Repeat</keyword>
<dbReference type="InterPro" id="IPR001245">
    <property type="entry name" value="Ser-Thr/Tyr_kinase_cat_dom"/>
</dbReference>
<dbReference type="PANTHER" id="PTHR27002">
    <property type="entry name" value="RECEPTOR-LIKE SERINE/THREONINE-PROTEIN KINASE SD1-8"/>
    <property type="match status" value="1"/>
</dbReference>
<dbReference type="EMBL" id="JAAIUW010000010">
    <property type="protein sequence ID" value="KAF7811124.1"/>
    <property type="molecule type" value="Genomic_DNA"/>
</dbReference>
<evidence type="ECO:0000256" key="15">
    <source>
        <dbReference type="SAM" id="Phobius"/>
    </source>
</evidence>
<keyword evidence="3" id="KW-0808">Transferase</keyword>
<keyword evidence="10 15" id="KW-1133">Transmembrane helix</keyword>
<feature type="transmembrane region" description="Helical" evidence="15">
    <location>
        <begin position="287"/>
        <end position="306"/>
    </location>
</feature>
<dbReference type="Proteomes" id="UP000634136">
    <property type="component" value="Unassembled WGS sequence"/>
</dbReference>
<evidence type="ECO:0000256" key="14">
    <source>
        <dbReference type="PROSITE-ProRule" id="PRU10141"/>
    </source>
</evidence>
<dbReference type="PANTHER" id="PTHR27002:SF1108">
    <property type="entry name" value="CYSTEINE-RICH RECEPTOR-KINASE-LIKE PROTEIN"/>
    <property type="match status" value="1"/>
</dbReference>
<accession>A0A834T757</accession>
<dbReference type="InterPro" id="IPR038408">
    <property type="entry name" value="GNK2_sf"/>
</dbReference>
<evidence type="ECO:0000256" key="13">
    <source>
        <dbReference type="ARBA" id="ARBA00023180"/>
    </source>
</evidence>
<evidence type="ECO:0000256" key="1">
    <source>
        <dbReference type="ARBA" id="ARBA00004167"/>
    </source>
</evidence>
<evidence type="ECO:0000313" key="19">
    <source>
        <dbReference type="EMBL" id="KAF7811124.1"/>
    </source>
</evidence>
<evidence type="ECO:0000259" key="17">
    <source>
        <dbReference type="PROSITE" id="PS50011"/>
    </source>
</evidence>
<dbReference type="PROSITE" id="PS50011">
    <property type="entry name" value="PROTEIN_KINASE_DOM"/>
    <property type="match status" value="1"/>
</dbReference>
<name>A0A834T757_9FABA</name>
<keyword evidence="5 16" id="KW-0732">Signal</keyword>
<dbReference type="GO" id="GO:0005886">
    <property type="term" value="C:plasma membrane"/>
    <property type="evidence" value="ECO:0007669"/>
    <property type="project" value="TreeGrafter"/>
</dbReference>
<feature type="domain" description="Protein kinase" evidence="17">
    <location>
        <begin position="351"/>
        <end position="516"/>
    </location>
</feature>
<dbReference type="FunFam" id="3.30.430.20:FF:000002">
    <property type="entry name" value="Cysteine-rich receptor-like protein kinase 10"/>
    <property type="match status" value="1"/>
</dbReference>
<dbReference type="AlphaFoldDB" id="A0A834T757"/>
<evidence type="ECO:0000313" key="20">
    <source>
        <dbReference type="Proteomes" id="UP000634136"/>
    </source>
</evidence>
<reference evidence="19" key="1">
    <citation type="submission" date="2020-09" db="EMBL/GenBank/DDBJ databases">
        <title>Genome-Enabled Discovery of Anthraquinone Biosynthesis in Senna tora.</title>
        <authorList>
            <person name="Kang S.-H."/>
            <person name="Pandey R.P."/>
            <person name="Lee C.-M."/>
            <person name="Sim J.-S."/>
            <person name="Jeong J.-T."/>
            <person name="Choi B.-S."/>
            <person name="Jung M."/>
            <person name="Ginzburg D."/>
            <person name="Zhao K."/>
            <person name="Won S.Y."/>
            <person name="Oh T.-J."/>
            <person name="Yu Y."/>
            <person name="Kim N.-H."/>
            <person name="Lee O.R."/>
            <person name="Lee T.-H."/>
            <person name="Bashyal P."/>
            <person name="Kim T.-S."/>
            <person name="Lee W.-H."/>
            <person name="Kawkins C."/>
            <person name="Kim C.-K."/>
            <person name="Kim J.S."/>
            <person name="Ahn B.O."/>
            <person name="Rhee S.Y."/>
            <person name="Sohng J.K."/>
        </authorList>
    </citation>
    <scope>NUCLEOTIDE SEQUENCE</scope>
    <source>
        <tissue evidence="19">Leaf</tissue>
    </source>
</reference>
<dbReference type="Gene3D" id="3.30.430.20">
    <property type="entry name" value="Gnk2 domain, C-X8-C-X2-C motif"/>
    <property type="match status" value="2"/>
</dbReference>
<proteinExistence type="predicted"/>
<evidence type="ECO:0000256" key="3">
    <source>
        <dbReference type="ARBA" id="ARBA00022679"/>
    </source>
</evidence>
<evidence type="ECO:0000256" key="4">
    <source>
        <dbReference type="ARBA" id="ARBA00022692"/>
    </source>
</evidence>
<gene>
    <name evidence="19" type="ORF">G2W53_032100</name>
</gene>